<sequence length="340" mass="38867">MSDASDKHWSVQNTNTLLKWITIGSYYIKVLEQTIAVNRFIIRSNTIISIVLTTATGSIGVSQISSIFSLQIQLMLTLIFTAMAFFLTISTGVIKVLLIHENLEKCIQVKQEWTSFITNISTELQLPKVERQDAVKLIRDNKMMYLSLLNKDIEINTTSEKNAKHHIQREIDNSKSELDTDEKNNILRKTDRNDIFIKMDAERKTALHNDYSKMMNSVGISISDITNHIVKTELQAIVDMDLEAQYNHVIKKEALIAKEKFSCELLLKQKEMQSKRHEKSSSMLTLTQSTTRADNEDDDKTDDMSIDKSNIDNVQNNADDLSATNDTPITNSTWRNIFNL</sequence>
<name>A0A6C0EWH3_9ZZZZ</name>
<accession>A0A6C0EWH3</accession>
<keyword evidence="2" id="KW-0472">Membrane</keyword>
<dbReference type="AlphaFoldDB" id="A0A6C0EWH3"/>
<evidence type="ECO:0000256" key="2">
    <source>
        <dbReference type="SAM" id="Phobius"/>
    </source>
</evidence>
<evidence type="ECO:0000256" key="1">
    <source>
        <dbReference type="SAM" id="MobiDB-lite"/>
    </source>
</evidence>
<protein>
    <submittedName>
        <fullName evidence="3">Uncharacterized protein</fullName>
    </submittedName>
</protein>
<feature type="transmembrane region" description="Helical" evidence="2">
    <location>
        <begin position="74"/>
        <end position="98"/>
    </location>
</feature>
<feature type="compositionally biased region" description="Polar residues" evidence="1">
    <location>
        <begin position="311"/>
        <end position="326"/>
    </location>
</feature>
<dbReference type="EMBL" id="MN738945">
    <property type="protein sequence ID" value="QHT32590.1"/>
    <property type="molecule type" value="Genomic_DNA"/>
</dbReference>
<proteinExistence type="predicted"/>
<keyword evidence="2" id="KW-1133">Transmembrane helix</keyword>
<feature type="region of interest" description="Disordered" evidence="1">
    <location>
        <begin position="272"/>
        <end position="326"/>
    </location>
</feature>
<reference evidence="3" key="1">
    <citation type="journal article" date="2020" name="Nature">
        <title>Giant virus diversity and host interactions through global metagenomics.</title>
        <authorList>
            <person name="Schulz F."/>
            <person name="Roux S."/>
            <person name="Paez-Espino D."/>
            <person name="Jungbluth S."/>
            <person name="Walsh D.A."/>
            <person name="Denef V.J."/>
            <person name="McMahon K.D."/>
            <person name="Konstantinidis K.T."/>
            <person name="Eloe-Fadrosh E.A."/>
            <person name="Kyrpides N.C."/>
            <person name="Woyke T."/>
        </authorList>
    </citation>
    <scope>NUCLEOTIDE SEQUENCE</scope>
    <source>
        <strain evidence="3">GVMAG-M-3300009161-30</strain>
    </source>
</reference>
<keyword evidence="2" id="KW-0812">Transmembrane</keyword>
<evidence type="ECO:0000313" key="3">
    <source>
        <dbReference type="EMBL" id="QHT32590.1"/>
    </source>
</evidence>
<feature type="transmembrane region" description="Helical" evidence="2">
    <location>
        <begin position="47"/>
        <end position="68"/>
    </location>
</feature>
<feature type="compositionally biased region" description="Low complexity" evidence="1">
    <location>
        <begin position="281"/>
        <end position="291"/>
    </location>
</feature>
<organism evidence="3">
    <name type="scientific">viral metagenome</name>
    <dbReference type="NCBI Taxonomy" id="1070528"/>
    <lineage>
        <taxon>unclassified sequences</taxon>
        <taxon>metagenomes</taxon>
        <taxon>organismal metagenomes</taxon>
    </lineage>
</organism>